<dbReference type="SUPFAM" id="SSF54001">
    <property type="entry name" value="Cysteine proteinases"/>
    <property type="match status" value="1"/>
</dbReference>
<dbReference type="Proteomes" id="UP000799750">
    <property type="component" value="Unassembled WGS sequence"/>
</dbReference>
<evidence type="ECO:0000256" key="4">
    <source>
        <dbReference type="ARBA" id="ARBA00022786"/>
    </source>
</evidence>
<dbReference type="InterPro" id="IPR038765">
    <property type="entry name" value="Papain-like_cys_pep_sf"/>
</dbReference>
<organism evidence="10 11">
    <name type="scientific">Lophium mytilinum</name>
    <dbReference type="NCBI Taxonomy" id="390894"/>
    <lineage>
        <taxon>Eukaryota</taxon>
        <taxon>Fungi</taxon>
        <taxon>Dikarya</taxon>
        <taxon>Ascomycota</taxon>
        <taxon>Pezizomycotina</taxon>
        <taxon>Dothideomycetes</taxon>
        <taxon>Pleosporomycetidae</taxon>
        <taxon>Mytilinidiales</taxon>
        <taxon>Mytilinidiaceae</taxon>
        <taxon>Lophium</taxon>
    </lineage>
</organism>
<accession>A0A6A6QEG9</accession>
<comment type="similarity">
    <text evidence="2 7 8">Belongs to the peptidase C12 family.</text>
</comment>
<dbReference type="InterPro" id="IPR001578">
    <property type="entry name" value="Peptidase_C12_UCH"/>
</dbReference>
<evidence type="ECO:0000256" key="1">
    <source>
        <dbReference type="ARBA" id="ARBA00000707"/>
    </source>
</evidence>
<dbReference type="Gene3D" id="3.40.532.10">
    <property type="entry name" value="Peptidase C12, ubiquitin carboxyl-terminal hydrolase"/>
    <property type="match status" value="1"/>
</dbReference>
<gene>
    <name evidence="10" type="ORF">BU16DRAFT_152225</name>
</gene>
<dbReference type="GO" id="GO:0005737">
    <property type="term" value="C:cytoplasm"/>
    <property type="evidence" value="ECO:0007669"/>
    <property type="project" value="TreeGrafter"/>
</dbReference>
<reference evidence="10" key="1">
    <citation type="journal article" date="2020" name="Stud. Mycol.">
        <title>101 Dothideomycetes genomes: a test case for predicting lifestyles and emergence of pathogens.</title>
        <authorList>
            <person name="Haridas S."/>
            <person name="Albert R."/>
            <person name="Binder M."/>
            <person name="Bloem J."/>
            <person name="Labutti K."/>
            <person name="Salamov A."/>
            <person name="Andreopoulos B."/>
            <person name="Baker S."/>
            <person name="Barry K."/>
            <person name="Bills G."/>
            <person name="Bluhm B."/>
            <person name="Cannon C."/>
            <person name="Castanera R."/>
            <person name="Culley D."/>
            <person name="Daum C."/>
            <person name="Ezra D."/>
            <person name="Gonzalez J."/>
            <person name="Henrissat B."/>
            <person name="Kuo A."/>
            <person name="Liang C."/>
            <person name="Lipzen A."/>
            <person name="Lutzoni F."/>
            <person name="Magnuson J."/>
            <person name="Mondo S."/>
            <person name="Nolan M."/>
            <person name="Ohm R."/>
            <person name="Pangilinan J."/>
            <person name="Park H.-J."/>
            <person name="Ramirez L."/>
            <person name="Alfaro M."/>
            <person name="Sun H."/>
            <person name="Tritt A."/>
            <person name="Yoshinaga Y."/>
            <person name="Zwiers L.-H."/>
            <person name="Turgeon B."/>
            <person name="Goodwin S."/>
            <person name="Spatafora J."/>
            <person name="Crous P."/>
            <person name="Grigoriev I."/>
        </authorList>
    </citation>
    <scope>NUCLEOTIDE SEQUENCE</scope>
    <source>
        <strain evidence="10">CBS 269.34</strain>
    </source>
</reference>
<sequence>MADPGKVDTSKKHFVPLENNPEVFTHLVHLLGVSSKLGFYDIYSIDEPDLLAFIPRPVHALIFICPAKAYRKTREEEDEAIPAYDGSGEAEPVVWFRQTIGNACGLIGCLHAVCNGGARKYIKPGSDLEAILKEAIPLKPTPRAEVLYDSQALEAAHASAAQKGDTAPPPSFDHCGQHFIAFVKGDDGHLWELEGGWKGPIDRGVLGEDDDALSEKALQLGVRRFIKNMGEDLRFSIVALASSLD</sequence>
<evidence type="ECO:0000313" key="10">
    <source>
        <dbReference type="EMBL" id="KAF2490416.1"/>
    </source>
</evidence>
<evidence type="ECO:0000256" key="8">
    <source>
        <dbReference type="RuleBase" id="RU361215"/>
    </source>
</evidence>
<comment type="caution">
    <text evidence="7">Lacks conserved residue(s) required for the propagation of feature annotation.</text>
</comment>
<evidence type="ECO:0000313" key="11">
    <source>
        <dbReference type="Proteomes" id="UP000799750"/>
    </source>
</evidence>
<dbReference type="PRINTS" id="PR00707">
    <property type="entry name" value="UBCTHYDRLASE"/>
</dbReference>
<keyword evidence="4 8" id="KW-0833">Ubl conjugation pathway</keyword>
<dbReference type="GO" id="GO:0004843">
    <property type="term" value="F:cysteine-type deubiquitinase activity"/>
    <property type="evidence" value="ECO:0007669"/>
    <property type="project" value="UniProtKB-EC"/>
</dbReference>
<dbReference type="PANTHER" id="PTHR10589:SF17">
    <property type="entry name" value="UBIQUITIN CARBOXYL-TERMINAL HYDROLASE"/>
    <property type="match status" value="1"/>
</dbReference>
<evidence type="ECO:0000256" key="3">
    <source>
        <dbReference type="ARBA" id="ARBA00022670"/>
    </source>
</evidence>
<evidence type="ECO:0000256" key="5">
    <source>
        <dbReference type="ARBA" id="ARBA00022801"/>
    </source>
</evidence>
<dbReference type="GO" id="GO:0016579">
    <property type="term" value="P:protein deubiquitination"/>
    <property type="evidence" value="ECO:0007669"/>
    <property type="project" value="TreeGrafter"/>
</dbReference>
<dbReference type="CDD" id="cd09616">
    <property type="entry name" value="Peptidase_C12_UCH_L1_L3"/>
    <property type="match status" value="1"/>
</dbReference>
<dbReference type="PANTHER" id="PTHR10589">
    <property type="entry name" value="UBIQUITIN CARBOXYL-TERMINAL HYDROLASE"/>
    <property type="match status" value="1"/>
</dbReference>
<dbReference type="EC" id="3.4.19.12" evidence="8"/>
<dbReference type="GO" id="GO:0006511">
    <property type="term" value="P:ubiquitin-dependent protein catabolic process"/>
    <property type="evidence" value="ECO:0007669"/>
    <property type="project" value="UniProtKB-UniRule"/>
</dbReference>
<keyword evidence="5 8" id="KW-0378">Hydrolase</keyword>
<name>A0A6A6QEG9_9PEZI</name>
<protein>
    <recommendedName>
        <fullName evidence="8">Ubiquitin carboxyl-terminal hydrolase</fullName>
        <ecNumber evidence="8">3.4.19.12</ecNumber>
    </recommendedName>
</protein>
<evidence type="ECO:0000259" key="9">
    <source>
        <dbReference type="PROSITE" id="PS52048"/>
    </source>
</evidence>
<dbReference type="EMBL" id="MU004197">
    <property type="protein sequence ID" value="KAF2490416.1"/>
    <property type="molecule type" value="Genomic_DNA"/>
</dbReference>
<evidence type="ECO:0000256" key="7">
    <source>
        <dbReference type="PROSITE-ProRule" id="PRU01393"/>
    </source>
</evidence>
<keyword evidence="11" id="KW-1185">Reference proteome</keyword>
<comment type="catalytic activity">
    <reaction evidence="1 8">
        <text>Thiol-dependent hydrolysis of ester, thioester, amide, peptide and isopeptide bonds formed by the C-terminal Gly of ubiquitin (a 76-residue protein attached to proteins as an intracellular targeting signal).</text>
        <dbReference type="EC" id="3.4.19.12"/>
    </reaction>
</comment>
<keyword evidence="6 8" id="KW-0788">Thiol protease</keyword>
<evidence type="ECO:0000256" key="6">
    <source>
        <dbReference type="ARBA" id="ARBA00022807"/>
    </source>
</evidence>
<dbReference type="AlphaFoldDB" id="A0A6A6QEG9"/>
<dbReference type="InterPro" id="IPR036959">
    <property type="entry name" value="Peptidase_C12_UCH_sf"/>
</dbReference>
<keyword evidence="3 8" id="KW-0645">Protease</keyword>
<proteinExistence type="inferred from homology"/>
<dbReference type="Pfam" id="PF01088">
    <property type="entry name" value="Peptidase_C12"/>
    <property type="match status" value="1"/>
</dbReference>
<dbReference type="FunFam" id="3.40.532.10:FF:000008">
    <property type="entry name" value="Ubiquitin carboxyl-terminal hydrolase"/>
    <property type="match status" value="1"/>
</dbReference>
<dbReference type="OrthoDB" id="427186at2759"/>
<dbReference type="PROSITE" id="PS52048">
    <property type="entry name" value="UCH_DOMAIN"/>
    <property type="match status" value="1"/>
</dbReference>
<feature type="domain" description="UCH catalytic" evidence="9">
    <location>
        <begin position="13"/>
        <end position="242"/>
    </location>
</feature>
<evidence type="ECO:0000256" key="2">
    <source>
        <dbReference type="ARBA" id="ARBA00009326"/>
    </source>
</evidence>